<sequence length="156" mass="17853">MLCGPVPQSLSRLKHLRSLNLFKNDLNGTVDFSMFLEMKHLGELRLDGNMLSVSFKKENATVVRNKFEILGLNSCNLKHFPDFLRYQNGVRCMDLGGNNIHGLIPKWIWNSSAETMAYFALNDNFLTGIEQYSQGEQRKRRNIVTPFLQSQVPSIS</sequence>
<dbReference type="PANTHER" id="PTHR48061:SF12">
    <property type="entry name" value="DISEASE RESISTANCE LIKE PROTEIN"/>
    <property type="match status" value="1"/>
</dbReference>
<accession>A0A2P5ESH0</accession>
<dbReference type="EMBL" id="JXTC01000105">
    <property type="protein sequence ID" value="PON88487.1"/>
    <property type="molecule type" value="Genomic_DNA"/>
</dbReference>
<dbReference type="Proteomes" id="UP000237000">
    <property type="component" value="Unassembled WGS sequence"/>
</dbReference>
<keyword evidence="2" id="KW-0812">Transmembrane</keyword>
<dbReference type="SUPFAM" id="SSF52058">
    <property type="entry name" value="L domain-like"/>
    <property type="match status" value="1"/>
</dbReference>
<keyword evidence="9" id="KW-1185">Reference proteome</keyword>
<dbReference type="Gene3D" id="3.80.10.10">
    <property type="entry name" value="Ribonuclease Inhibitor"/>
    <property type="match status" value="1"/>
</dbReference>
<dbReference type="InterPro" id="IPR046956">
    <property type="entry name" value="RLP23-like"/>
</dbReference>
<evidence type="ECO:0000256" key="4">
    <source>
        <dbReference type="ARBA" id="ARBA00022989"/>
    </source>
</evidence>
<evidence type="ECO:0000313" key="9">
    <source>
        <dbReference type="Proteomes" id="UP000237000"/>
    </source>
</evidence>
<evidence type="ECO:0000256" key="6">
    <source>
        <dbReference type="ARBA" id="ARBA00023170"/>
    </source>
</evidence>
<keyword evidence="3" id="KW-0732">Signal</keyword>
<dbReference type="Pfam" id="PF00560">
    <property type="entry name" value="LRR_1"/>
    <property type="match status" value="1"/>
</dbReference>
<keyword evidence="4" id="KW-1133">Transmembrane helix</keyword>
<evidence type="ECO:0000256" key="3">
    <source>
        <dbReference type="ARBA" id="ARBA00022729"/>
    </source>
</evidence>
<evidence type="ECO:0000256" key="5">
    <source>
        <dbReference type="ARBA" id="ARBA00023136"/>
    </source>
</evidence>
<reference evidence="9" key="1">
    <citation type="submission" date="2016-06" db="EMBL/GenBank/DDBJ databases">
        <title>Parallel loss of symbiosis genes in relatives of nitrogen-fixing non-legume Parasponia.</title>
        <authorList>
            <person name="Van Velzen R."/>
            <person name="Holmer R."/>
            <person name="Bu F."/>
            <person name="Rutten L."/>
            <person name="Van Zeijl A."/>
            <person name="Liu W."/>
            <person name="Santuari L."/>
            <person name="Cao Q."/>
            <person name="Sharma T."/>
            <person name="Shen D."/>
            <person name="Roswanjaya Y."/>
            <person name="Wardhani T."/>
            <person name="Kalhor M.S."/>
            <person name="Jansen J."/>
            <person name="Van den Hoogen J."/>
            <person name="Gungor B."/>
            <person name="Hartog M."/>
            <person name="Hontelez J."/>
            <person name="Verver J."/>
            <person name="Yang W.-C."/>
            <person name="Schijlen E."/>
            <person name="Repin R."/>
            <person name="Schilthuizen M."/>
            <person name="Schranz E."/>
            <person name="Heidstra R."/>
            <person name="Miyata K."/>
            <person name="Fedorova E."/>
            <person name="Kohlen W."/>
            <person name="Bisseling T."/>
            <person name="Smit S."/>
            <person name="Geurts R."/>
        </authorList>
    </citation>
    <scope>NUCLEOTIDE SEQUENCE [LARGE SCALE GENOMIC DNA]</scope>
    <source>
        <strain evidence="9">cv. RG33-2</strain>
    </source>
</reference>
<proteinExistence type="predicted"/>
<organism evidence="8 9">
    <name type="scientific">Trema orientale</name>
    <name type="common">Charcoal tree</name>
    <name type="synonym">Celtis orientalis</name>
    <dbReference type="NCBI Taxonomy" id="63057"/>
    <lineage>
        <taxon>Eukaryota</taxon>
        <taxon>Viridiplantae</taxon>
        <taxon>Streptophyta</taxon>
        <taxon>Embryophyta</taxon>
        <taxon>Tracheophyta</taxon>
        <taxon>Spermatophyta</taxon>
        <taxon>Magnoliopsida</taxon>
        <taxon>eudicotyledons</taxon>
        <taxon>Gunneridae</taxon>
        <taxon>Pentapetalae</taxon>
        <taxon>rosids</taxon>
        <taxon>fabids</taxon>
        <taxon>Rosales</taxon>
        <taxon>Cannabaceae</taxon>
        <taxon>Trema</taxon>
    </lineage>
</organism>
<dbReference type="GO" id="GO:0016020">
    <property type="term" value="C:membrane"/>
    <property type="evidence" value="ECO:0007669"/>
    <property type="project" value="UniProtKB-SubCell"/>
</dbReference>
<comment type="caution">
    <text evidence="8">The sequence shown here is derived from an EMBL/GenBank/DDBJ whole genome shotgun (WGS) entry which is preliminary data.</text>
</comment>
<evidence type="ECO:0000313" key="8">
    <source>
        <dbReference type="EMBL" id="PON88487.1"/>
    </source>
</evidence>
<keyword evidence="6" id="KW-0675">Receptor</keyword>
<keyword evidence="7" id="KW-0325">Glycoprotein</keyword>
<dbReference type="PANTHER" id="PTHR48061">
    <property type="entry name" value="LEUCINE-RICH REPEAT RECEPTOR PROTEIN KINASE EMS1-LIKE-RELATED"/>
    <property type="match status" value="1"/>
</dbReference>
<dbReference type="InParanoid" id="A0A2P5ESH0"/>
<evidence type="ECO:0000256" key="7">
    <source>
        <dbReference type="ARBA" id="ARBA00023180"/>
    </source>
</evidence>
<dbReference type="InterPro" id="IPR032675">
    <property type="entry name" value="LRR_dom_sf"/>
</dbReference>
<gene>
    <name evidence="8" type="ORF">TorRG33x02_157010</name>
</gene>
<evidence type="ECO:0000256" key="2">
    <source>
        <dbReference type="ARBA" id="ARBA00022692"/>
    </source>
</evidence>
<dbReference type="STRING" id="63057.A0A2P5ESH0"/>
<evidence type="ECO:0000256" key="1">
    <source>
        <dbReference type="ARBA" id="ARBA00004479"/>
    </source>
</evidence>
<keyword evidence="5" id="KW-0472">Membrane</keyword>
<protein>
    <submittedName>
        <fullName evidence="8">LRR domain containing protein</fullName>
    </submittedName>
</protein>
<dbReference type="InterPro" id="IPR001611">
    <property type="entry name" value="Leu-rich_rpt"/>
</dbReference>
<dbReference type="OrthoDB" id="1744379at2759"/>
<comment type="subcellular location">
    <subcellularLocation>
        <location evidence="1">Membrane</location>
        <topology evidence="1">Single-pass type I membrane protein</topology>
    </subcellularLocation>
</comment>
<name>A0A2P5ESH0_TREOI</name>
<dbReference type="AlphaFoldDB" id="A0A2P5ESH0"/>